<proteinExistence type="predicted"/>
<evidence type="ECO:0000313" key="2">
    <source>
        <dbReference type="Proteomes" id="UP001044222"/>
    </source>
</evidence>
<accession>A0A9D3MUP3</accession>
<dbReference type="AlphaFoldDB" id="A0A9D3MUP3"/>
<dbReference type="Proteomes" id="UP001044222">
    <property type="component" value="Unassembled WGS sequence"/>
</dbReference>
<protein>
    <submittedName>
        <fullName evidence="1">Uncharacterized protein</fullName>
    </submittedName>
</protein>
<gene>
    <name evidence="1" type="ORF">ANANG_G00044970</name>
</gene>
<organism evidence="1 2">
    <name type="scientific">Anguilla anguilla</name>
    <name type="common">European freshwater eel</name>
    <name type="synonym">Muraena anguilla</name>
    <dbReference type="NCBI Taxonomy" id="7936"/>
    <lineage>
        <taxon>Eukaryota</taxon>
        <taxon>Metazoa</taxon>
        <taxon>Chordata</taxon>
        <taxon>Craniata</taxon>
        <taxon>Vertebrata</taxon>
        <taxon>Euteleostomi</taxon>
        <taxon>Actinopterygii</taxon>
        <taxon>Neopterygii</taxon>
        <taxon>Teleostei</taxon>
        <taxon>Anguilliformes</taxon>
        <taxon>Anguillidae</taxon>
        <taxon>Anguilla</taxon>
    </lineage>
</organism>
<name>A0A9D3MUP3_ANGAN</name>
<comment type="caution">
    <text evidence="1">The sequence shown here is derived from an EMBL/GenBank/DDBJ whole genome shotgun (WGS) entry which is preliminary data.</text>
</comment>
<evidence type="ECO:0000313" key="1">
    <source>
        <dbReference type="EMBL" id="KAG5855065.1"/>
    </source>
</evidence>
<reference evidence="1" key="1">
    <citation type="submission" date="2021-01" db="EMBL/GenBank/DDBJ databases">
        <title>A chromosome-scale assembly of European eel, Anguilla anguilla.</title>
        <authorList>
            <person name="Henkel C."/>
            <person name="Jong-Raadsen S.A."/>
            <person name="Dufour S."/>
            <person name="Weltzien F.-A."/>
            <person name="Palstra A.P."/>
            <person name="Pelster B."/>
            <person name="Spaink H.P."/>
            <person name="Van Den Thillart G.E."/>
            <person name="Jansen H."/>
            <person name="Zahm M."/>
            <person name="Klopp C."/>
            <person name="Cedric C."/>
            <person name="Louis A."/>
            <person name="Berthelot C."/>
            <person name="Parey E."/>
            <person name="Roest Crollius H."/>
            <person name="Montfort J."/>
            <person name="Robinson-Rechavi M."/>
            <person name="Bucao C."/>
            <person name="Bouchez O."/>
            <person name="Gislard M."/>
            <person name="Lluch J."/>
            <person name="Milhes M."/>
            <person name="Lampietro C."/>
            <person name="Lopez Roques C."/>
            <person name="Donnadieu C."/>
            <person name="Braasch I."/>
            <person name="Desvignes T."/>
            <person name="Postlethwait J."/>
            <person name="Bobe J."/>
            <person name="Guiguen Y."/>
            <person name="Dirks R."/>
        </authorList>
    </citation>
    <scope>NUCLEOTIDE SEQUENCE</scope>
    <source>
        <strain evidence="1">Tag_6206</strain>
        <tissue evidence="1">Liver</tissue>
    </source>
</reference>
<keyword evidence="2" id="KW-1185">Reference proteome</keyword>
<dbReference type="EMBL" id="JAFIRN010000002">
    <property type="protein sequence ID" value="KAG5855065.1"/>
    <property type="molecule type" value="Genomic_DNA"/>
</dbReference>
<sequence>MKPNVAREKNSSIFGFHGQLTLVSYLPSKGKAVLALSTMHQDTKVEGIAAFIIWMGNFPDWMSSEGSRRRRIFLKELGHALVMPNIKRRAQTPTLQTSIRAAMLSMGVSRPGTRMK</sequence>